<feature type="compositionally biased region" description="Polar residues" evidence="1">
    <location>
        <begin position="25"/>
        <end position="38"/>
    </location>
</feature>
<keyword evidence="3" id="KW-1185">Reference proteome</keyword>
<dbReference type="Proteomes" id="UP001152523">
    <property type="component" value="Unassembled WGS sequence"/>
</dbReference>
<evidence type="ECO:0000256" key="1">
    <source>
        <dbReference type="SAM" id="MobiDB-lite"/>
    </source>
</evidence>
<evidence type="ECO:0000313" key="3">
    <source>
        <dbReference type="Proteomes" id="UP001152523"/>
    </source>
</evidence>
<sequence length="153" mass="17407">MLRGSRPFRDYDAGRRMWVALSSSIGGPSASTCEQISDPSKKRARGCSTGLQSGDNQTIEAVGDKNRGSQQWKLQAVEITNSICVLKSKATKVGKGEGETFWKFDLENTEYTCVVLDCLWRWVWVNPKILEFEYGVWIFVFEYMNQCMVPNFL</sequence>
<name>A0AAV0F9W0_9ASTE</name>
<protein>
    <submittedName>
        <fullName evidence="2">Uncharacterized protein</fullName>
    </submittedName>
</protein>
<comment type="caution">
    <text evidence="2">The sequence shown here is derived from an EMBL/GenBank/DDBJ whole genome shotgun (WGS) entry which is preliminary data.</text>
</comment>
<evidence type="ECO:0000313" key="2">
    <source>
        <dbReference type="EMBL" id="CAH9132325.1"/>
    </source>
</evidence>
<reference evidence="2" key="1">
    <citation type="submission" date="2022-07" db="EMBL/GenBank/DDBJ databases">
        <authorList>
            <person name="Macas J."/>
            <person name="Novak P."/>
            <person name="Neumann P."/>
        </authorList>
    </citation>
    <scope>NUCLEOTIDE SEQUENCE</scope>
</reference>
<dbReference type="AlphaFoldDB" id="A0AAV0F9W0"/>
<organism evidence="2 3">
    <name type="scientific">Cuscuta epithymum</name>
    <dbReference type="NCBI Taxonomy" id="186058"/>
    <lineage>
        <taxon>Eukaryota</taxon>
        <taxon>Viridiplantae</taxon>
        <taxon>Streptophyta</taxon>
        <taxon>Embryophyta</taxon>
        <taxon>Tracheophyta</taxon>
        <taxon>Spermatophyta</taxon>
        <taxon>Magnoliopsida</taxon>
        <taxon>eudicotyledons</taxon>
        <taxon>Gunneridae</taxon>
        <taxon>Pentapetalae</taxon>
        <taxon>asterids</taxon>
        <taxon>lamiids</taxon>
        <taxon>Solanales</taxon>
        <taxon>Convolvulaceae</taxon>
        <taxon>Cuscuteae</taxon>
        <taxon>Cuscuta</taxon>
        <taxon>Cuscuta subgen. Cuscuta</taxon>
    </lineage>
</organism>
<dbReference type="EMBL" id="CAMAPF010000968">
    <property type="protein sequence ID" value="CAH9132325.1"/>
    <property type="molecule type" value="Genomic_DNA"/>
</dbReference>
<proteinExistence type="predicted"/>
<feature type="region of interest" description="Disordered" evidence="1">
    <location>
        <begin position="25"/>
        <end position="52"/>
    </location>
</feature>
<gene>
    <name evidence="2" type="ORF">CEPIT_LOCUS32089</name>
</gene>
<accession>A0AAV0F9W0</accession>